<comment type="caution">
    <text evidence="2">The sequence shown here is derived from an EMBL/GenBank/DDBJ whole genome shotgun (WGS) entry which is preliminary data.</text>
</comment>
<name>A0A850H4L5_9SPHN</name>
<dbReference type="AlphaFoldDB" id="A0A850H4L5"/>
<keyword evidence="1" id="KW-0472">Membrane</keyword>
<gene>
    <name evidence="2" type="ORF">HUV48_07230</name>
</gene>
<feature type="transmembrane region" description="Helical" evidence="1">
    <location>
        <begin position="59"/>
        <end position="77"/>
    </location>
</feature>
<evidence type="ECO:0000256" key="1">
    <source>
        <dbReference type="SAM" id="Phobius"/>
    </source>
</evidence>
<dbReference type="Proteomes" id="UP000561438">
    <property type="component" value="Unassembled WGS sequence"/>
</dbReference>
<feature type="transmembrane region" description="Helical" evidence="1">
    <location>
        <begin position="176"/>
        <end position="194"/>
    </location>
</feature>
<keyword evidence="1" id="KW-1133">Transmembrane helix</keyword>
<reference evidence="2 3" key="1">
    <citation type="submission" date="2020-06" db="EMBL/GenBank/DDBJ databases">
        <title>Altererythrobacter sp. HHU K3-1.</title>
        <authorList>
            <person name="Zhang D."/>
            <person name="Xue H."/>
        </authorList>
    </citation>
    <scope>NUCLEOTIDE SEQUENCE [LARGE SCALE GENOMIC DNA]</scope>
    <source>
        <strain evidence="2 3">HHU K3-1</strain>
    </source>
</reference>
<accession>A0A850H4L5</accession>
<protein>
    <submittedName>
        <fullName evidence="2">Exopolysaccharide biosynthesis protein</fullName>
    </submittedName>
</protein>
<dbReference type="PIRSF" id="PIRSF033239">
    <property type="entry name" value="ExoD"/>
    <property type="match status" value="1"/>
</dbReference>
<dbReference type="EMBL" id="JABWGV010000002">
    <property type="protein sequence ID" value="NVD44813.1"/>
    <property type="molecule type" value="Genomic_DNA"/>
</dbReference>
<evidence type="ECO:0000313" key="2">
    <source>
        <dbReference type="EMBL" id="NVD44813.1"/>
    </source>
</evidence>
<dbReference type="Pfam" id="PF06055">
    <property type="entry name" value="ExoD"/>
    <property type="match status" value="1"/>
</dbReference>
<dbReference type="InterPro" id="IPR010331">
    <property type="entry name" value="ExoD"/>
</dbReference>
<dbReference type="PANTHER" id="PTHR41795:SF1">
    <property type="entry name" value="EXOPOLYSACCHARIDE SYNTHESIS PROTEIN"/>
    <property type="match status" value="1"/>
</dbReference>
<feature type="transmembrane region" description="Helical" evidence="1">
    <location>
        <begin position="151"/>
        <end position="169"/>
    </location>
</feature>
<dbReference type="PANTHER" id="PTHR41795">
    <property type="entry name" value="EXOPOLYSACCHARIDE SYNTHESIS PROTEIN"/>
    <property type="match status" value="1"/>
</dbReference>
<evidence type="ECO:0000313" key="3">
    <source>
        <dbReference type="Proteomes" id="UP000561438"/>
    </source>
</evidence>
<keyword evidence="3" id="KW-1185">Reference proteome</keyword>
<proteinExistence type="predicted"/>
<organism evidence="2 3">
    <name type="scientific">Qipengyuania atrilutea</name>
    <dbReference type="NCBI Taxonomy" id="2744473"/>
    <lineage>
        <taxon>Bacteria</taxon>
        <taxon>Pseudomonadati</taxon>
        <taxon>Pseudomonadota</taxon>
        <taxon>Alphaproteobacteria</taxon>
        <taxon>Sphingomonadales</taxon>
        <taxon>Erythrobacteraceae</taxon>
        <taxon>Qipengyuania</taxon>
    </lineage>
</organism>
<sequence>MGKEPQSATETVESLEHLAEDRDEVRLADVLDEFGKRSFGPFMFIPAILELSPIGGIPGVPTVLAAFIALIALQLLLGRDHVWIPKFAEKRALQSDKLMKSAKKLEGFAEKLDHWFKGRLSQFTGPTWQKVSAVAIILLCLTVPPLEFIPFASSAPMLTIAAFALALTVRDGLLTLISCILSVVAIGVGTYLYYTSDGSSGGSFLPF</sequence>
<keyword evidence="1" id="KW-0812">Transmembrane</keyword>